<dbReference type="EMBL" id="LCAN01000029">
    <property type="protein sequence ID" value="KKR92126.1"/>
    <property type="molecule type" value="Genomic_DNA"/>
</dbReference>
<evidence type="ECO:0000313" key="3">
    <source>
        <dbReference type="EMBL" id="KKR92126.1"/>
    </source>
</evidence>
<keyword evidence="2" id="KW-0812">Transmembrane</keyword>
<sequence>MESDTTTSQTVNASQVPPSPVQSAEHQDGMTDDTKSAVVALLLVWFYPIGLIFMFIWMKRWPVWAKILILLPLLFSVLIFVLIFGAFGAIFSSALNSEGFLGNTIQCSQQCESAVDQEACMAECVELPENMDSTGSFDSDTQIPSGKSEQ</sequence>
<reference evidence="3 4" key="1">
    <citation type="journal article" date="2015" name="Nature">
        <title>rRNA introns, odd ribosomes, and small enigmatic genomes across a large radiation of phyla.</title>
        <authorList>
            <person name="Brown C.T."/>
            <person name="Hug L.A."/>
            <person name="Thomas B.C."/>
            <person name="Sharon I."/>
            <person name="Castelle C.J."/>
            <person name="Singh A."/>
            <person name="Wilkins M.J."/>
            <person name="Williams K.H."/>
            <person name="Banfield J.F."/>
        </authorList>
    </citation>
    <scope>NUCLEOTIDE SEQUENCE [LARGE SCALE GENOMIC DNA]</scope>
</reference>
<keyword evidence="2" id="KW-0472">Membrane</keyword>
<feature type="compositionally biased region" description="Polar residues" evidence="1">
    <location>
        <begin position="1"/>
        <end position="24"/>
    </location>
</feature>
<dbReference type="AlphaFoldDB" id="A0A0G0UXC0"/>
<gene>
    <name evidence="3" type="ORF">UU41_C0029G0009</name>
</gene>
<feature type="transmembrane region" description="Helical" evidence="2">
    <location>
        <begin position="69"/>
        <end position="91"/>
    </location>
</feature>
<protein>
    <submittedName>
        <fullName evidence="3">Uncharacterized protein</fullName>
    </submittedName>
</protein>
<evidence type="ECO:0000256" key="2">
    <source>
        <dbReference type="SAM" id="Phobius"/>
    </source>
</evidence>
<feature type="region of interest" description="Disordered" evidence="1">
    <location>
        <begin position="131"/>
        <end position="150"/>
    </location>
</feature>
<feature type="transmembrane region" description="Helical" evidence="2">
    <location>
        <begin position="37"/>
        <end position="57"/>
    </location>
</feature>
<accession>A0A0G0UXC0</accession>
<proteinExistence type="predicted"/>
<evidence type="ECO:0000256" key="1">
    <source>
        <dbReference type="SAM" id="MobiDB-lite"/>
    </source>
</evidence>
<name>A0A0G0UXC0_9BACT</name>
<dbReference type="Proteomes" id="UP000034961">
    <property type="component" value="Unassembled WGS sequence"/>
</dbReference>
<evidence type="ECO:0000313" key="4">
    <source>
        <dbReference type="Proteomes" id="UP000034961"/>
    </source>
</evidence>
<organism evidence="3 4">
    <name type="scientific">Candidatus Roizmanbacteria bacterium GW2011_GWA1_41_13</name>
    <dbReference type="NCBI Taxonomy" id="1618474"/>
    <lineage>
        <taxon>Bacteria</taxon>
        <taxon>Candidatus Roizmaniibacteriota</taxon>
    </lineage>
</organism>
<feature type="region of interest" description="Disordered" evidence="1">
    <location>
        <begin position="1"/>
        <end position="28"/>
    </location>
</feature>
<comment type="caution">
    <text evidence="3">The sequence shown here is derived from an EMBL/GenBank/DDBJ whole genome shotgun (WGS) entry which is preliminary data.</text>
</comment>
<keyword evidence="2" id="KW-1133">Transmembrane helix</keyword>